<proteinExistence type="predicted"/>
<dbReference type="InterPro" id="IPR002110">
    <property type="entry name" value="Ankyrin_rpt"/>
</dbReference>
<dbReference type="PROSITE" id="PS50088">
    <property type="entry name" value="ANK_REPEAT"/>
    <property type="match status" value="2"/>
</dbReference>
<keyword evidence="2" id="KW-0040">ANK repeat</keyword>
<organism evidence="3">
    <name type="scientific">metagenome</name>
    <dbReference type="NCBI Taxonomy" id="256318"/>
    <lineage>
        <taxon>unclassified sequences</taxon>
        <taxon>metagenomes</taxon>
    </lineage>
</organism>
<keyword evidence="1" id="KW-0677">Repeat</keyword>
<dbReference type="InterPro" id="IPR050745">
    <property type="entry name" value="Multifunctional_regulatory"/>
</dbReference>
<dbReference type="Gene3D" id="3.10.450.50">
    <property type="match status" value="1"/>
</dbReference>
<evidence type="ECO:0000313" key="3">
    <source>
        <dbReference type="EMBL" id="CUR54302.1"/>
    </source>
</evidence>
<evidence type="ECO:0000256" key="1">
    <source>
        <dbReference type="ARBA" id="ARBA00022737"/>
    </source>
</evidence>
<dbReference type="Pfam" id="PF12796">
    <property type="entry name" value="Ank_2"/>
    <property type="match status" value="1"/>
</dbReference>
<name>A0A2P2C0R7_9ZZZZ</name>
<sequence length="464" mass="48979">MTAPDHPGSSAEFATALFAALVAGTREAFTALLTDDVHWGGEHGGNQCTSRAEAGDHYDGLLAAGVTITRTEIHPDLRDGPDGPDSNTLLVRLKVDAPDPDDFPAELTVRLTLRKGLIADIRELDPPPSIELLFFDGCPHHETFLPHLRQLLGEYAVAIPITLVRIDSEDDARARRFLGSPSLRVNGHDVDLTAAGRNSDANYGLQCRLYSTPNGTTGTPPDQWILDALIENPTHEAAITAVRGGELSTLTELLDANPGLAAARLARHESRTLLHIATDWPGHYPGVAATIAALVAAGADPNAASLGDHAETPLHWAASSGDLDAINALLDAGADLNATGAVIAGGTPMADATAFGQWEAARLLLDRGASTNLFEAAALGLVSRVIRLLGNGNHTLDGITSSFWGACHGGQLDTAIILLDHGADLNWVGYDELTPLDAARRAEAPDLIDWLEHRGARTAAERPT</sequence>
<dbReference type="SMART" id="SM00248">
    <property type="entry name" value="ANK"/>
    <property type="match status" value="5"/>
</dbReference>
<dbReference type="PANTHER" id="PTHR24189:SF50">
    <property type="entry name" value="ANKYRIN REPEAT AND SOCS BOX PROTEIN 2"/>
    <property type="match status" value="1"/>
</dbReference>
<dbReference type="PROSITE" id="PS50297">
    <property type="entry name" value="ANK_REP_REGION"/>
    <property type="match status" value="1"/>
</dbReference>
<accession>A0A2P2C0R7</accession>
<evidence type="ECO:0000256" key="2">
    <source>
        <dbReference type="ARBA" id="ARBA00023043"/>
    </source>
</evidence>
<dbReference type="Gene3D" id="1.25.40.20">
    <property type="entry name" value="Ankyrin repeat-containing domain"/>
    <property type="match status" value="2"/>
</dbReference>
<dbReference type="EMBL" id="CZKA01000007">
    <property type="protein sequence ID" value="CUR54302.1"/>
    <property type="molecule type" value="Genomic_DNA"/>
</dbReference>
<dbReference type="SUPFAM" id="SSF54427">
    <property type="entry name" value="NTF2-like"/>
    <property type="match status" value="1"/>
</dbReference>
<dbReference type="SUPFAM" id="SSF48403">
    <property type="entry name" value="Ankyrin repeat"/>
    <property type="match status" value="1"/>
</dbReference>
<gene>
    <name evidence="3" type="ORF">NOCA2150044</name>
</gene>
<dbReference type="AlphaFoldDB" id="A0A2P2C0R7"/>
<protein>
    <submittedName>
        <fullName evidence="3">Ankyrin (Modular protein)</fullName>
    </submittedName>
</protein>
<dbReference type="PANTHER" id="PTHR24189">
    <property type="entry name" value="MYOTROPHIN"/>
    <property type="match status" value="1"/>
</dbReference>
<dbReference type="InterPro" id="IPR032710">
    <property type="entry name" value="NTF2-like_dom_sf"/>
</dbReference>
<dbReference type="InterPro" id="IPR036770">
    <property type="entry name" value="Ankyrin_rpt-contain_sf"/>
</dbReference>
<reference evidence="3" key="1">
    <citation type="submission" date="2015-08" db="EMBL/GenBank/DDBJ databases">
        <authorList>
            <person name="Babu N.S."/>
            <person name="Beckwith C.J."/>
            <person name="Beseler K.G."/>
            <person name="Brison A."/>
            <person name="Carone J.V."/>
            <person name="Caskin T.P."/>
            <person name="Diamond M."/>
            <person name="Durham M.E."/>
            <person name="Foxe J.M."/>
            <person name="Go M."/>
            <person name="Henderson B.A."/>
            <person name="Jones I.B."/>
            <person name="McGettigan J.A."/>
            <person name="Micheletti S.J."/>
            <person name="Nasrallah M.E."/>
            <person name="Ortiz D."/>
            <person name="Piller C.R."/>
            <person name="Privatt S.R."/>
            <person name="Schneider S.L."/>
            <person name="Sharp S."/>
            <person name="Smith T.C."/>
            <person name="Stanton J.D."/>
            <person name="Ullery H.E."/>
            <person name="Wilson R.J."/>
            <person name="Serrano M.G."/>
            <person name="Buck G."/>
            <person name="Lee V."/>
            <person name="Wang Y."/>
            <person name="Carvalho R."/>
            <person name="Voegtly L."/>
            <person name="Shi R."/>
            <person name="Duckworth R."/>
            <person name="Johnson A."/>
            <person name="Loviza R."/>
            <person name="Walstead R."/>
            <person name="Shah Z."/>
            <person name="Kiflezghi M."/>
            <person name="Wade K."/>
            <person name="Ball S.L."/>
            <person name="Bradley K.W."/>
            <person name="Asai D.J."/>
            <person name="Bowman C.A."/>
            <person name="Russell D.A."/>
            <person name="Pope W.H."/>
            <person name="Jacobs-Sera D."/>
            <person name="Hendrix R.W."/>
            <person name="Hatfull G.F."/>
        </authorList>
    </citation>
    <scope>NUCLEOTIDE SEQUENCE</scope>
</reference>